<organism evidence="4">
    <name type="scientific">Grosmannia clavigera (strain kw1407 / UAMH 11150)</name>
    <name type="common">Blue stain fungus</name>
    <name type="synonym">Graphiocladiella clavigera</name>
    <dbReference type="NCBI Taxonomy" id="655863"/>
    <lineage>
        <taxon>Eukaryota</taxon>
        <taxon>Fungi</taxon>
        <taxon>Dikarya</taxon>
        <taxon>Ascomycota</taxon>
        <taxon>Pezizomycotina</taxon>
        <taxon>Sordariomycetes</taxon>
        <taxon>Sordariomycetidae</taxon>
        <taxon>Ophiostomatales</taxon>
        <taxon>Ophiostomataceae</taxon>
        <taxon>Leptographium</taxon>
    </lineage>
</organism>
<dbReference type="RefSeq" id="XP_014171773.1">
    <property type="nucleotide sequence ID" value="XM_014316298.1"/>
</dbReference>
<evidence type="ECO:0000256" key="1">
    <source>
        <dbReference type="SAM" id="MobiDB-lite"/>
    </source>
</evidence>
<dbReference type="InterPro" id="IPR051266">
    <property type="entry name" value="CLCR"/>
</dbReference>
<dbReference type="Pfam" id="PF13519">
    <property type="entry name" value="VWA_2"/>
    <property type="match status" value="1"/>
</dbReference>
<dbReference type="HOGENOM" id="CLU_013635_0_0_1"/>
<dbReference type="SMART" id="SM00327">
    <property type="entry name" value="VWA"/>
    <property type="match status" value="1"/>
</dbReference>
<dbReference type="InterPro" id="IPR036465">
    <property type="entry name" value="vWFA_dom_sf"/>
</dbReference>
<dbReference type="PANTHER" id="PTHR10579:SF156">
    <property type="entry name" value="VWFA DOMAIN-CONTAINING PROTEIN"/>
    <property type="match status" value="1"/>
</dbReference>
<dbReference type="InterPro" id="IPR039510">
    <property type="entry name" value="Vint_dom"/>
</dbReference>
<dbReference type="InterPro" id="IPR002035">
    <property type="entry name" value="VWF_A"/>
</dbReference>
<dbReference type="OrthoDB" id="10264538at2759"/>
<dbReference type="InterPro" id="IPR032838">
    <property type="entry name" value="Vwaint_dom"/>
</dbReference>
<protein>
    <submittedName>
        <fullName evidence="3">von willebrand factor type a domain containing protein</fullName>
    </submittedName>
</protein>
<dbReference type="Gene3D" id="3.40.50.410">
    <property type="entry name" value="von Willebrand factor, type A domain"/>
    <property type="match status" value="1"/>
</dbReference>
<dbReference type="SUPFAM" id="SSF53300">
    <property type="entry name" value="vWA-like"/>
    <property type="match status" value="1"/>
</dbReference>
<dbReference type="eggNOG" id="ENOG502REND">
    <property type="taxonomic scope" value="Eukaryota"/>
</dbReference>
<reference evidence="3 4" key="1">
    <citation type="journal article" date="2011" name="Proc. Natl. Acad. Sci. U.S.A.">
        <title>Genome and transcriptome analyses of the mountain pine beetle-fungal symbiont Grosmannia clavigera, a lodgepole pine pathogen.</title>
        <authorList>
            <person name="DiGuistini S."/>
            <person name="Wang Y."/>
            <person name="Liao N.Y."/>
            <person name="Taylor G."/>
            <person name="Tanguay P."/>
            <person name="Feau N."/>
            <person name="Henrissat B."/>
            <person name="Chan S.K."/>
            <person name="Hesse-Orce U."/>
            <person name="Alamouti S.M."/>
            <person name="Tsui C.K.M."/>
            <person name="Docking R.T."/>
            <person name="Levasseur A."/>
            <person name="Haridas S."/>
            <person name="Robertson G."/>
            <person name="Birol I."/>
            <person name="Holt R.A."/>
            <person name="Marra M.A."/>
            <person name="Hamelin R.C."/>
            <person name="Hirst M."/>
            <person name="Jones S.J.M."/>
            <person name="Bohlmann J."/>
            <person name="Breuil C."/>
        </authorList>
    </citation>
    <scope>NUCLEOTIDE SEQUENCE [LARGE SCALE GENOMIC DNA]</scope>
    <source>
        <strain evidence="4">kw1407 / UAMH 11150</strain>
    </source>
</reference>
<sequence>MTYKLRPRDQPGRPQTPSSEDERSSSTGSDFGSWSALKTVLPIRLRDSSSSASLNVYRLPSDDGILIKVKPPAYPGNIPSISSQRGLAGQGHVPCSIVLVIDVSGSMQEDAPVPATKGEPMESNGLTVLDLVKHAARTILETLNEHDCLGIVTFSEDANVLLMLTPMTQVNKAKALQVILDLEPLTVTNLWKGLTAGIEIFSSKAQFSSVPSIMLLTDGLPNFMHPPQGYIPKLRTFGKLPAPIHTFGFGYNLRSGLLKSISELTGGNYAFISDAGMLGTVFIHAVANMQSTFAMNATLCVEFPASMHLEKAMGTVVGGTQPVDPVNGQQLTIPLGSIQYGQTRDVYLRCTHNAELESGLEPRTAPIVRVKLDYDQMEPSTYFHATTQCAMNFEDSSTAHGADALSADEVAFHIARSDLCATISSLFPLLDEEEHVAVNHEDGLISIAISAWEKVTSANVSIGSTAYKALMRDISGQALMAIRNKEDYSIWGRHYLPSLQSAHMSQQCNSFKDAGPLLYGASSTLFIQCRDNLDKAFDSLPAPKPSGISVSNAPIGMSMYRNPNGACFASFCRVTLTDGRHVRVNRLRRGMRVLTPRGPRTVAAVLKTPVVGAPMMFVGSLLVTPWHPISHNSKDWVFPCQADNPRKRPRVRYTGSIYSVLLQPDGDVDSHALRIEGIWVVTLGHGLTENANGTAADVRVHSVFGSYAGVCQALASLDVREDGLVVNNLSSRGTF</sequence>
<dbReference type="STRING" id="655863.F0XJB7"/>
<feature type="domain" description="VWFA" evidence="2">
    <location>
        <begin position="96"/>
        <end position="286"/>
    </location>
</feature>
<evidence type="ECO:0000259" key="2">
    <source>
        <dbReference type="PROSITE" id="PS50234"/>
    </source>
</evidence>
<dbReference type="AlphaFoldDB" id="F0XJB7"/>
<feature type="region of interest" description="Disordered" evidence="1">
    <location>
        <begin position="1"/>
        <end position="32"/>
    </location>
</feature>
<proteinExistence type="predicted"/>
<feature type="compositionally biased region" description="Basic and acidic residues" evidence="1">
    <location>
        <begin position="1"/>
        <end position="11"/>
    </location>
</feature>
<dbReference type="InParanoid" id="F0XJB7"/>
<dbReference type="Pfam" id="PF14624">
    <property type="entry name" value="Vwaint"/>
    <property type="match status" value="1"/>
</dbReference>
<keyword evidence="4" id="KW-1185">Reference proteome</keyword>
<dbReference type="PROSITE" id="PS50234">
    <property type="entry name" value="VWFA"/>
    <property type="match status" value="1"/>
</dbReference>
<dbReference type="Proteomes" id="UP000007796">
    <property type="component" value="Unassembled WGS sequence"/>
</dbReference>
<dbReference type="EMBL" id="GL629782">
    <property type="protein sequence ID" value="EFX02291.1"/>
    <property type="molecule type" value="Genomic_DNA"/>
</dbReference>
<accession>F0XJB7</accession>
<name>F0XJB7_GROCL</name>
<gene>
    <name evidence="3" type="ORF">CMQ_2340</name>
</gene>
<dbReference type="Pfam" id="PF14623">
    <property type="entry name" value="Vint"/>
    <property type="match status" value="1"/>
</dbReference>
<dbReference type="GeneID" id="25975319"/>
<evidence type="ECO:0000313" key="3">
    <source>
        <dbReference type="EMBL" id="EFX02291.1"/>
    </source>
</evidence>
<evidence type="ECO:0000313" key="4">
    <source>
        <dbReference type="Proteomes" id="UP000007796"/>
    </source>
</evidence>
<dbReference type="PANTHER" id="PTHR10579">
    <property type="entry name" value="CALCIUM-ACTIVATED CHLORIDE CHANNEL REGULATOR"/>
    <property type="match status" value="1"/>
</dbReference>